<evidence type="ECO:0000313" key="11">
    <source>
        <dbReference type="Proteomes" id="UP000030355"/>
    </source>
</evidence>
<keyword evidence="8 9" id="KW-0472">Membrane</keyword>
<dbReference type="AlphaFoldDB" id="A0A0A2ABE4"/>
<feature type="transmembrane region" description="Helical" evidence="9">
    <location>
        <begin position="61"/>
        <end position="82"/>
    </location>
</feature>
<dbReference type="InterPro" id="IPR037101">
    <property type="entry name" value="PSI_PsaK_bact"/>
</dbReference>
<proteinExistence type="inferred from homology"/>
<evidence type="ECO:0000256" key="1">
    <source>
        <dbReference type="ARBA" id="ARBA00004141"/>
    </source>
</evidence>
<protein>
    <submittedName>
        <fullName evidence="10">Photosystem I subunit X PsaK</fullName>
    </submittedName>
</protein>
<evidence type="ECO:0000256" key="9">
    <source>
        <dbReference type="SAM" id="Phobius"/>
    </source>
</evidence>
<dbReference type="Pfam" id="PF01241">
    <property type="entry name" value="PSI_PSAK"/>
    <property type="match status" value="1"/>
</dbReference>
<comment type="similarity">
    <text evidence="2">Belongs to the PsaG/PsaK family.</text>
</comment>
<name>A0A0A2ABE4_PROMR</name>
<dbReference type="Gene3D" id="1.20.860.20">
    <property type="entry name" value="Photosystem I PsaK, reaction centre"/>
    <property type="match status" value="1"/>
</dbReference>
<dbReference type="GO" id="GO:0009522">
    <property type="term" value="C:photosystem I"/>
    <property type="evidence" value="ECO:0007669"/>
    <property type="project" value="UniProtKB-KW"/>
</dbReference>
<dbReference type="InterPro" id="IPR000549">
    <property type="entry name" value="PSI_PsaG/PsaK"/>
</dbReference>
<accession>A0A0A2ABE4</accession>
<dbReference type="OrthoDB" id="561382at2"/>
<dbReference type="InterPro" id="IPR017492">
    <property type="entry name" value="PSI_PsaK"/>
</dbReference>
<evidence type="ECO:0000256" key="5">
    <source>
        <dbReference type="ARBA" id="ARBA00022836"/>
    </source>
</evidence>
<dbReference type="GO" id="GO:0015979">
    <property type="term" value="P:photosynthesis"/>
    <property type="evidence" value="ECO:0007669"/>
    <property type="project" value="UniProtKB-KW"/>
</dbReference>
<evidence type="ECO:0000256" key="4">
    <source>
        <dbReference type="ARBA" id="ARBA00022692"/>
    </source>
</evidence>
<dbReference type="NCBIfam" id="TIGR03049">
    <property type="entry name" value="PS_I_psaK"/>
    <property type="match status" value="1"/>
</dbReference>
<evidence type="ECO:0000256" key="3">
    <source>
        <dbReference type="ARBA" id="ARBA00022531"/>
    </source>
</evidence>
<dbReference type="GO" id="GO:0042651">
    <property type="term" value="C:thylakoid membrane"/>
    <property type="evidence" value="ECO:0007669"/>
    <property type="project" value="InterPro"/>
</dbReference>
<dbReference type="Proteomes" id="UP000030355">
    <property type="component" value="Unassembled WGS sequence"/>
</dbReference>
<keyword evidence="3" id="KW-0602">Photosynthesis</keyword>
<reference evidence="11" key="1">
    <citation type="journal article" date="2014" name="Sci. Data">
        <title>Genomes of diverse isolates of the marine cyanobacterium Prochlorococcus.</title>
        <authorList>
            <person name="Biller S."/>
            <person name="Berube P."/>
            <person name="Thompson J."/>
            <person name="Kelly L."/>
            <person name="Roggensack S."/>
            <person name="Awad L."/>
            <person name="Roache-Johnson K."/>
            <person name="Ding H."/>
            <person name="Giovannoni S.J."/>
            <person name="Moore L.R."/>
            <person name="Chisholm S.W."/>
        </authorList>
    </citation>
    <scope>NUCLEOTIDE SEQUENCE [LARGE SCALE GENOMIC DNA]</scope>
    <source>
        <strain evidence="11">MIT 9201</strain>
    </source>
</reference>
<keyword evidence="6 9" id="KW-1133">Transmembrane helix</keyword>
<dbReference type="InterPro" id="IPR035982">
    <property type="entry name" value="PSI_centre_PsaK_sf"/>
</dbReference>
<dbReference type="SUPFAM" id="SSF81563">
    <property type="entry name" value="Photosystem I reaction center subunit X, PsaK"/>
    <property type="match status" value="1"/>
</dbReference>
<dbReference type="eggNOG" id="ENOG5032YIH">
    <property type="taxonomic scope" value="Bacteria"/>
</dbReference>
<keyword evidence="7" id="KW-0793">Thylakoid</keyword>
<gene>
    <name evidence="10" type="ORF">EU95_0200</name>
</gene>
<feature type="transmembrane region" description="Helical" evidence="9">
    <location>
        <begin position="22"/>
        <end position="40"/>
    </location>
</feature>
<dbReference type="RefSeq" id="WP_032521440.1">
    <property type="nucleotide sequence ID" value="NZ_CP138977.1"/>
</dbReference>
<evidence type="ECO:0000256" key="6">
    <source>
        <dbReference type="ARBA" id="ARBA00022989"/>
    </source>
</evidence>
<evidence type="ECO:0000313" key="10">
    <source>
        <dbReference type="EMBL" id="KGF97733.1"/>
    </source>
</evidence>
<sequence length="87" mass="9013">MLNTLFAAASAPATFEWSPKCAVVMIACNILAYAIAKATIRKPEEGFMMPNGRFFGGLSHGAFVGANCLGHLLGIGSILGLASRGVL</sequence>
<keyword evidence="5" id="KW-0603">Photosystem I</keyword>
<keyword evidence="4 9" id="KW-0812">Transmembrane</keyword>
<evidence type="ECO:0000256" key="2">
    <source>
        <dbReference type="ARBA" id="ARBA00006458"/>
    </source>
</evidence>
<evidence type="ECO:0000256" key="8">
    <source>
        <dbReference type="ARBA" id="ARBA00023136"/>
    </source>
</evidence>
<dbReference type="EMBL" id="JNAL01000005">
    <property type="protein sequence ID" value="KGF97733.1"/>
    <property type="molecule type" value="Genomic_DNA"/>
</dbReference>
<comment type="subcellular location">
    <subcellularLocation>
        <location evidence="1">Membrane</location>
        <topology evidence="1">Multi-pass membrane protein</topology>
    </subcellularLocation>
</comment>
<dbReference type="STRING" id="93057.EU95_0200"/>
<organism evidence="10 11">
    <name type="scientific">Prochlorococcus marinus str. MIT 9201</name>
    <dbReference type="NCBI Taxonomy" id="93057"/>
    <lineage>
        <taxon>Bacteria</taxon>
        <taxon>Bacillati</taxon>
        <taxon>Cyanobacteriota</taxon>
        <taxon>Cyanophyceae</taxon>
        <taxon>Synechococcales</taxon>
        <taxon>Prochlorococcaceae</taxon>
        <taxon>Prochlorococcus</taxon>
    </lineage>
</organism>
<evidence type="ECO:0000256" key="7">
    <source>
        <dbReference type="ARBA" id="ARBA00023078"/>
    </source>
</evidence>
<comment type="caution">
    <text evidence="10">The sequence shown here is derived from an EMBL/GenBank/DDBJ whole genome shotgun (WGS) entry which is preliminary data.</text>
</comment>